<sequence>MEYHLGHGTATARASKLIQRRPASAAQHRHRRAFKVDEMESSLLKTATFEMFAPTVEWFSSALVKSSCSKFSVRKQEFVARDVVLLFCSIFLFQLKLSNYVE</sequence>
<proteinExistence type="predicted"/>
<evidence type="ECO:0000313" key="2">
    <source>
        <dbReference type="Proteomes" id="UP000800041"/>
    </source>
</evidence>
<dbReference type="AlphaFoldDB" id="A0A6G1GX73"/>
<gene>
    <name evidence="1" type="ORF">K402DRAFT_405178</name>
</gene>
<reference evidence="1" key="1">
    <citation type="journal article" date="2020" name="Stud. Mycol.">
        <title>101 Dothideomycetes genomes: a test case for predicting lifestyles and emergence of pathogens.</title>
        <authorList>
            <person name="Haridas S."/>
            <person name="Albert R."/>
            <person name="Binder M."/>
            <person name="Bloem J."/>
            <person name="Labutti K."/>
            <person name="Salamov A."/>
            <person name="Andreopoulos B."/>
            <person name="Baker S."/>
            <person name="Barry K."/>
            <person name="Bills G."/>
            <person name="Bluhm B."/>
            <person name="Cannon C."/>
            <person name="Castanera R."/>
            <person name="Culley D."/>
            <person name="Daum C."/>
            <person name="Ezra D."/>
            <person name="Gonzalez J."/>
            <person name="Henrissat B."/>
            <person name="Kuo A."/>
            <person name="Liang C."/>
            <person name="Lipzen A."/>
            <person name="Lutzoni F."/>
            <person name="Magnuson J."/>
            <person name="Mondo S."/>
            <person name="Nolan M."/>
            <person name="Ohm R."/>
            <person name="Pangilinan J."/>
            <person name="Park H.-J."/>
            <person name="Ramirez L."/>
            <person name="Alfaro M."/>
            <person name="Sun H."/>
            <person name="Tritt A."/>
            <person name="Yoshinaga Y."/>
            <person name="Zwiers L.-H."/>
            <person name="Turgeon B."/>
            <person name="Goodwin S."/>
            <person name="Spatafora J."/>
            <person name="Crous P."/>
            <person name="Grigoriev I."/>
        </authorList>
    </citation>
    <scope>NUCLEOTIDE SEQUENCE</scope>
    <source>
        <strain evidence="1">CBS 113979</strain>
    </source>
</reference>
<dbReference type="Proteomes" id="UP000800041">
    <property type="component" value="Unassembled WGS sequence"/>
</dbReference>
<organism evidence="1 2">
    <name type="scientific">Aulographum hederae CBS 113979</name>
    <dbReference type="NCBI Taxonomy" id="1176131"/>
    <lineage>
        <taxon>Eukaryota</taxon>
        <taxon>Fungi</taxon>
        <taxon>Dikarya</taxon>
        <taxon>Ascomycota</taxon>
        <taxon>Pezizomycotina</taxon>
        <taxon>Dothideomycetes</taxon>
        <taxon>Pleosporomycetidae</taxon>
        <taxon>Aulographales</taxon>
        <taxon>Aulographaceae</taxon>
    </lineage>
</organism>
<protein>
    <submittedName>
        <fullName evidence="1">Uncharacterized protein</fullName>
    </submittedName>
</protein>
<accession>A0A6G1GX73</accession>
<dbReference type="EMBL" id="ML977162">
    <property type="protein sequence ID" value="KAF1985370.1"/>
    <property type="molecule type" value="Genomic_DNA"/>
</dbReference>
<name>A0A6G1GX73_9PEZI</name>
<evidence type="ECO:0000313" key="1">
    <source>
        <dbReference type="EMBL" id="KAF1985370.1"/>
    </source>
</evidence>
<keyword evidence="2" id="KW-1185">Reference proteome</keyword>